<dbReference type="PROSITE" id="PS51762">
    <property type="entry name" value="GH16_2"/>
    <property type="match status" value="1"/>
</dbReference>
<dbReference type="PANTHER" id="PTHR10963:SF55">
    <property type="entry name" value="GLYCOSIDE HYDROLASE FAMILY 16 PROTEIN"/>
    <property type="match status" value="1"/>
</dbReference>
<dbReference type="Gene3D" id="2.60.120.200">
    <property type="match status" value="1"/>
</dbReference>
<dbReference type="InterPro" id="IPR000757">
    <property type="entry name" value="Beta-glucanase-like"/>
</dbReference>
<evidence type="ECO:0000256" key="1">
    <source>
        <dbReference type="ARBA" id="ARBA00006865"/>
    </source>
</evidence>
<dbReference type="GO" id="GO:0004553">
    <property type="term" value="F:hydrolase activity, hydrolyzing O-glycosyl compounds"/>
    <property type="evidence" value="ECO:0007669"/>
    <property type="project" value="InterPro"/>
</dbReference>
<feature type="domain" description="GH16" evidence="2">
    <location>
        <begin position="4"/>
        <end position="194"/>
    </location>
</feature>
<dbReference type="SUPFAM" id="SSF49899">
    <property type="entry name" value="Concanavalin A-like lectins/glucanases"/>
    <property type="match status" value="1"/>
</dbReference>
<sequence length="194" mass="21050">MIGTRALADFYESFDSGVGALHHTWNSDNIQTGGGQLTLEGDSGAMQRPSGADAGNGYGYYEVTANMSADVQGPAVLLWPGNDVWPGPEIDIVEVINGTPYGTLHWNNNGSDAYTSVFFNGVDETQTHTYGVEWSPGKVEWFVDGQSQGAITDRVPEDYAHGGMNETLSVMNRGWEGGWLTVQNVSYTSHDYGW</sequence>
<evidence type="ECO:0000259" key="2">
    <source>
        <dbReference type="PROSITE" id="PS51762"/>
    </source>
</evidence>
<dbReference type="Pfam" id="PF00722">
    <property type="entry name" value="Glyco_hydro_16"/>
    <property type="match status" value="1"/>
</dbReference>
<evidence type="ECO:0000313" key="3">
    <source>
        <dbReference type="EMBL" id="TDH58107.1"/>
    </source>
</evidence>
<keyword evidence="3" id="KW-0378">Hydrolase</keyword>
<organism evidence="3 4">
    <name type="scientific">Dankookia rubra</name>
    <dbReference type="NCBI Taxonomy" id="1442381"/>
    <lineage>
        <taxon>Bacteria</taxon>
        <taxon>Pseudomonadati</taxon>
        <taxon>Pseudomonadota</taxon>
        <taxon>Alphaproteobacteria</taxon>
        <taxon>Acetobacterales</taxon>
        <taxon>Roseomonadaceae</taxon>
        <taxon>Dankookia</taxon>
    </lineage>
</organism>
<accession>A0A4R5Q7P2</accession>
<evidence type="ECO:0000313" key="4">
    <source>
        <dbReference type="Proteomes" id="UP000295096"/>
    </source>
</evidence>
<name>A0A4R5Q7P2_9PROT</name>
<dbReference type="AlphaFoldDB" id="A0A4R5Q7P2"/>
<dbReference type="InterPro" id="IPR013320">
    <property type="entry name" value="ConA-like_dom_sf"/>
</dbReference>
<dbReference type="PANTHER" id="PTHR10963">
    <property type="entry name" value="GLYCOSYL HYDROLASE-RELATED"/>
    <property type="match status" value="1"/>
</dbReference>
<protein>
    <submittedName>
        <fullName evidence="3">Glycosyl hydrolase family protein</fullName>
    </submittedName>
</protein>
<dbReference type="OrthoDB" id="7253543at2"/>
<proteinExistence type="inferred from homology"/>
<dbReference type="Proteomes" id="UP000295096">
    <property type="component" value="Unassembled WGS sequence"/>
</dbReference>
<comment type="caution">
    <text evidence="3">The sequence shown here is derived from an EMBL/GenBank/DDBJ whole genome shotgun (WGS) entry which is preliminary data.</text>
</comment>
<dbReference type="InterPro" id="IPR050546">
    <property type="entry name" value="Glycosyl_Hydrlase_16"/>
</dbReference>
<gene>
    <name evidence="3" type="ORF">E2C06_34300</name>
</gene>
<comment type="similarity">
    <text evidence="1">Belongs to the glycosyl hydrolase 16 family.</text>
</comment>
<dbReference type="EMBL" id="SMSJ01000153">
    <property type="protein sequence ID" value="TDH58107.1"/>
    <property type="molecule type" value="Genomic_DNA"/>
</dbReference>
<keyword evidence="4" id="KW-1185">Reference proteome</keyword>
<dbReference type="GO" id="GO:0005975">
    <property type="term" value="P:carbohydrate metabolic process"/>
    <property type="evidence" value="ECO:0007669"/>
    <property type="project" value="InterPro"/>
</dbReference>
<reference evidence="3 4" key="1">
    <citation type="journal article" date="2016" name="J. Microbiol.">
        <title>Dankookia rubra gen. nov., sp. nov., an alphaproteobacterium isolated from sediment of a shallow stream.</title>
        <authorList>
            <person name="Kim W.H."/>
            <person name="Kim D.H."/>
            <person name="Kang K."/>
            <person name="Ahn T.Y."/>
        </authorList>
    </citation>
    <scope>NUCLEOTIDE SEQUENCE [LARGE SCALE GENOMIC DNA]</scope>
    <source>
        <strain evidence="3 4">JCM30602</strain>
    </source>
</reference>